<comment type="caution">
    <text evidence="1">The sequence shown here is derived from an EMBL/GenBank/DDBJ whole genome shotgun (WGS) entry which is preliminary data.</text>
</comment>
<dbReference type="InterPro" id="IPR021321">
    <property type="entry name" value="DUF2922"/>
</dbReference>
<gene>
    <name evidence="1" type="ORF">ATZ99_07810</name>
</gene>
<evidence type="ECO:0008006" key="3">
    <source>
        <dbReference type="Google" id="ProtNLM"/>
    </source>
</evidence>
<dbReference type="RefSeq" id="WP_068747938.1">
    <property type="nucleotide sequence ID" value="NZ_LOHZ01000023.1"/>
</dbReference>
<proteinExistence type="predicted"/>
<sequence length="73" mass="7954">MTSNLELSFQNSAGKTVRFTLPEPKQDLTPENVQNAMNLIILKNIFSTSGGDLVKVLGARIVVRDVIEVIPTA</sequence>
<organism evidence="1 2">
    <name type="scientific">Thermovenabulum gondwanense</name>
    <dbReference type="NCBI Taxonomy" id="520767"/>
    <lineage>
        <taxon>Bacteria</taxon>
        <taxon>Bacillati</taxon>
        <taxon>Bacillota</taxon>
        <taxon>Clostridia</taxon>
        <taxon>Thermosediminibacterales</taxon>
        <taxon>Thermosediminibacteraceae</taxon>
        <taxon>Thermovenabulum</taxon>
    </lineage>
</organism>
<dbReference type="AlphaFoldDB" id="A0A161PY71"/>
<evidence type="ECO:0000313" key="2">
    <source>
        <dbReference type="Proteomes" id="UP000075737"/>
    </source>
</evidence>
<dbReference type="EMBL" id="LOHZ01000023">
    <property type="protein sequence ID" value="KYO66964.1"/>
    <property type="molecule type" value="Genomic_DNA"/>
</dbReference>
<reference evidence="1 2" key="1">
    <citation type="submission" date="2015-12" db="EMBL/GenBank/DDBJ databases">
        <title>Draft genome of Thermovenabulum gondwanense isolated from a red thermophilic microbial mat colonisisng an outflow channel of a bore well.</title>
        <authorList>
            <person name="Patel B.K."/>
        </authorList>
    </citation>
    <scope>NUCLEOTIDE SEQUENCE [LARGE SCALE GENOMIC DNA]</scope>
    <source>
        <strain evidence="1 2">R270</strain>
    </source>
</reference>
<accession>A0A161PY71</accession>
<name>A0A161PY71_9FIRM</name>
<dbReference type="Pfam" id="PF11148">
    <property type="entry name" value="DUF2922"/>
    <property type="match status" value="1"/>
</dbReference>
<protein>
    <recommendedName>
        <fullName evidence="3">DUF2922 domain-containing protein</fullName>
    </recommendedName>
</protein>
<dbReference type="OrthoDB" id="9795264at2"/>
<evidence type="ECO:0000313" key="1">
    <source>
        <dbReference type="EMBL" id="KYO66964.1"/>
    </source>
</evidence>
<dbReference type="Proteomes" id="UP000075737">
    <property type="component" value="Unassembled WGS sequence"/>
</dbReference>
<keyword evidence="2" id="KW-1185">Reference proteome</keyword>
<dbReference type="STRING" id="520767.ATZ99_07810"/>